<sequence>MILRESDWGLHPGSIVHDNTRNKHFLKFADTLLGLGVRHYYLHLALHNPALKDVDPFDPDLTIQQKADVIHECAENPWYYFRECLRVPADGSTGVPFKIDRGNFALYWIFFNNIDVALEFLRQHGKTIGVASLESWLLRFLENSRTIHVTKGPVLREETINTLKRLRDGLPDYLWPIHKDDPDNKESFACLAMGNKLITAIGQNDQQSANGVGRGLTAGRLFSDEGPFTKHIHDILPAALGSGTAARRINEENGVPYGNVFATTPGDLATDEGKFMYELMTSGIMWDERYIDIATRKELIDLIRLNSTARIPRIMFYVKFTHRQLGTSDEELASMIANATGTPDQIRRDYGGQWTTGGLNKPYSEEDAARMTKSRTRAEFKDISSSGYVTDWYYKESEIGSKLRARHIIGLDTSEAVGRDAIAMSIVNSETAEMAGKLTVNETNVIGFAIHLANFMIKYENTVLILERRSTGSSVADAIILQLQSKVRDLHRRLYVRITQDYSRNDELFKEYHRGPGNFPEKFWDKFRKYIGFSTDQNKRLKLYGEVFTMALRLSAHLIRSGELIDQILSLVERSGRIDHQRSGHDDLVISWLLAMWLLIFGKNLAHYEISNHRLMIRNKTMLEGGDTQDEEKLVEEEQKQQQLMGEIEAVIRSMQGVACPVKTMQLKNKLQHLVSQLNTDMRNVASMESLKDLIQRQRMNS</sequence>
<evidence type="ECO:0000313" key="1">
    <source>
        <dbReference type="EMBL" id="ANZ49636.1"/>
    </source>
</evidence>
<dbReference type="Gene3D" id="3.40.50.300">
    <property type="entry name" value="P-loop containing nucleotide triphosphate hydrolases"/>
    <property type="match status" value="1"/>
</dbReference>
<reference evidence="1 2" key="1">
    <citation type="submission" date="2016-06" db="EMBL/GenBank/DDBJ databases">
        <authorList>
            <person name="Kjaerup R.B."/>
            <person name="Dalgaard T.S."/>
            <person name="Juul-Madsen H.R."/>
        </authorList>
    </citation>
    <scope>NUCLEOTIDE SEQUENCE [LARGE SCALE GENOMIC DNA]</scope>
</reference>
<dbReference type="InterPro" id="IPR027417">
    <property type="entry name" value="P-loop_NTPase"/>
</dbReference>
<gene>
    <name evidence="1" type="ORF">KWAN_284</name>
</gene>
<accession>A0A1B2IEC5</accession>
<dbReference type="OrthoDB" id="691at10239"/>
<protein>
    <submittedName>
        <fullName evidence="1">Putative terminase large subunit</fullName>
    </submittedName>
</protein>
<dbReference type="Proteomes" id="UP000202923">
    <property type="component" value="Genome"/>
</dbReference>
<organism evidence="1 2">
    <name type="scientific">Erwinia phage vB_EamM_Kwan</name>
    <dbReference type="NCBI Taxonomy" id="1883374"/>
    <lineage>
        <taxon>Viruses</taxon>
        <taxon>Duplodnaviria</taxon>
        <taxon>Heunggongvirae</taxon>
        <taxon>Uroviricota</taxon>
        <taxon>Caudoviricetes</taxon>
        <taxon>Chimalliviridae</taxon>
        <taxon>Wellingtonvirus</taxon>
        <taxon>Wellingtonvirus wellington</taxon>
    </lineage>
</organism>
<dbReference type="GeneID" id="29062128"/>
<dbReference type="EMBL" id="KX397369">
    <property type="protein sequence ID" value="ANZ49636.1"/>
    <property type="molecule type" value="Genomic_DNA"/>
</dbReference>
<dbReference type="RefSeq" id="YP_009278889.1">
    <property type="nucleotide sequence ID" value="NC_031010.1"/>
</dbReference>
<proteinExistence type="predicted"/>
<name>A0A1B2IEC5_9CAUD</name>
<dbReference type="Gene3D" id="3.30.420.240">
    <property type="match status" value="1"/>
</dbReference>
<dbReference type="KEGG" id="vg:29062128"/>
<evidence type="ECO:0000313" key="2">
    <source>
        <dbReference type="Proteomes" id="UP000202923"/>
    </source>
</evidence>